<reference evidence="1 2" key="1">
    <citation type="submission" date="2014-06" db="EMBL/GenBank/DDBJ databases">
        <title>Draft genome sequence of the putrescine producing strain Lactococcus lactis subsp cremoris GE214.</title>
        <authorList>
            <person name="Ladero V."/>
            <person name="Linares D.M."/>
            <person name="del Rio B."/>
            <person name="Mayo B."/>
            <person name="Martin M.C."/>
            <person name="Fernandez M."/>
            <person name="Alvarez M.A."/>
        </authorList>
    </citation>
    <scope>NUCLEOTIDE SEQUENCE [LARGE SCALE GENOMIC DNA]</scope>
    <source>
        <strain evidence="1 2">GE214</strain>
    </source>
</reference>
<proteinExistence type="predicted"/>
<name>A0A084A6V7_LACLC</name>
<protein>
    <submittedName>
        <fullName evidence="1">Uncharacterized protein</fullName>
    </submittedName>
</protein>
<accession>A0A084A6V7</accession>
<dbReference type="AlphaFoldDB" id="A0A084A6V7"/>
<dbReference type="Proteomes" id="UP000028401">
    <property type="component" value="Unassembled WGS sequence"/>
</dbReference>
<gene>
    <name evidence="1" type="ORF">U725_02837</name>
</gene>
<evidence type="ECO:0000313" key="1">
    <source>
        <dbReference type="EMBL" id="KEY61036.1"/>
    </source>
</evidence>
<dbReference type="EMBL" id="AZSI01000243">
    <property type="protein sequence ID" value="KEY61036.1"/>
    <property type="molecule type" value="Genomic_DNA"/>
</dbReference>
<evidence type="ECO:0000313" key="2">
    <source>
        <dbReference type="Proteomes" id="UP000028401"/>
    </source>
</evidence>
<comment type="caution">
    <text evidence="1">The sequence shown here is derived from an EMBL/GenBank/DDBJ whole genome shotgun (WGS) entry which is preliminary data.</text>
</comment>
<sequence>MTYRKEFDMPNIHGIEPSVVRVKGRGGTNYNVMPKGLGNTNNFEMYEREQVVQLLHELTALNLGINDFEECSKIVARFIKE</sequence>
<organism evidence="1 2">
    <name type="scientific">Lactococcus cremoris subsp. cremoris GE214</name>
    <dbReference type="NCBI Taxonomy" id="1415168"/>
    <lineage>
        <taxon>Bacteria</taxon>
        <taxon>Bacillati</taxon>
        <taxon>Bacillota</taxon>
        <taxon>Bacilli</taxon>
        <taxon>Lactobacillales</taxon>
        <taxon>Streptococcaceae</taxon>
        <taxon>Lactococcus</taxon>
        <taxon>Lactococcus cremoris subsp. cremoris</taxon>
    </lineage>
</organism>